<evidence type="ECO:0000259" key="18">
    <source>
        <dbReference type="SMART" id="SM00477"/>
    </source>
</evidence>
<dbReference type="PANTHER" id="PTHR13966">
    <property type="entry name" value="ENDONUCLEASE RELATED"/>
    <property type="match status" value="1"/>
</dbReference>
<sequence length="432" mass="47286">MDRESGGSLTVDSLCKAEDTFPACSSMSLSDCQPDRAGCDWLVPGSTPGSLFTRPRHLTWVLEIQRTYLGGRFDVFYCSVFVALPRLFRQTPKTKPSSMSKTTFAIFAAAGAATGAGVTALLYSSKSPREQTSTSLAAAAPALPAPTTSPPAQIPPPSLASKASTAAPVDPSGLLQYGFPGPVSDPINSLPLAGAYDRRMRNPSWVAEHITPYSLSLKNADRKHSSFVEDTTIPTIFRGKLSDYFRSGYDRGHQVPAADAKWSQDAMDATFSLSNMCPQVGEGFNRDYWSHFEEFCRNLTKKYPSVRIVTGPLYLPKKDPDGKYRVSYEVIGEPPNIAVPTHFYKVIFAEHGTNSTDKVALGAFVLPNARIPNTQPLTDFEVPVEAIERASGLEFATKLDAARRRRLCQEVRCDVVVREFNNSQKSLPSPKR</sequence>
<dbReference type="PANTHER" id="PTHR13966:SF5">
    <property type="entry name" value="ENDONUCLEASE G, MITOCHONDRIAL"/>
    <property type="match status" value="1"/>
</dbReference>
<keyword evidence="12" id="KW-0496">Mitochondrion</keyword>
<protein>
    <submittedName>
        <fullName evidence="20">Endonuclease</fullName>
    </submittedName>
</protein>
<dbReference type="SMART" id="SM00892">
    <property type="entry name" value="Endonuclease_NS"/>
    <property type="match status" value="1"/>
</dbReference>
<proteinExistence type="inferred from homology"/>
<dbReference type="STRING" id="28573.A0A0U1M4S6"/>
<dbReference type="Gene3D" id="3.40.570.10">
    <property type="entry name" value="Extracellular Endonuclease, subunit A"/>
    <property type="match status" value="1"/>
</dbReference>
<evidence type="ECO:0000259" key="19">
    <source>
        <dbReference type="SMART" id="SM00892"/>
    </source>
</evidence>
<keyword evidence="8 20" id="KW-0255">Endonuclease</keyword>
<feature type="compositionally biased region" description="Pro residues" evidence="17">
    <location>
        <begin position="143"/>
        <end position="158"/>
    </location>
</feature>
<dbReference type="SUPFAM" id="SSF54060">
    <property type="entry name" value="His-Me finger endonucleases"/>
    <property type="match status" value="1"/>
</dbReference>
<feature type="region of interest" description="Disordered" evidence="17">
    <location>
        <begin position="141"/>
        <end position="167"/>
    </location>
</feature>
<keyword evidence="14" id="KW-0464">Manganese</keyword>
<comment type="cofactor">
    <cofactor evidence="2">
        <name>Mg(2+)</name>
        <dbReference type="ChEBI" id="CHEBI:18420"/>
    </cofactor>
</comment>
<feature type="domain" description="DNA/RNA non-specific endonuclease/pyrophosphatase/phosphodiesterase" evidence="19">
    <location>
        <begin position="188"/>
        <end position="402"/>
    </location>
</feature>
<evidence type="ECO:0000256" key="12">
    <source>
        <dbReference type="ARBA" id="ARBA00023128"/>
    </source>
</evidence>
<evidence type="ECO:0000256" key="13">
    <source>
        <dbReference type="ARBA" id="ARBA00023136"/>
    </source>
</evidence>
<evidence type="ECO:0000256" key="10">
    <source>
        <dbReference type="ARBA" id="ARBA00022801"/>
    </source>
</evidence>
<evidence type="ECO:0000256" key="1">
    <source>
        <dbReference type="ARBA" id="ARBA00001936"/>
    </source>
</evidence>
<evidence type="ECO:0000256" key="14">
    <source>
        <dbReference type="ARBA" id="ARBA00023211"/>
    </source>
</evidence>
<dbReference type="GO" id="GO:0003676">
    <property type="term" value="F:nucleic acid binding"/>
    <property type="evidence" value="ECO:0007669"/>
    <property type="project" value="InterPro"/>
</dbReference>
<dbReference type="SMR" id="A0A0U1M4S6"/>
<evidence type="ECO:0000256" key="6">
    <source>
        <dbReference type="ARBA" id="ARBA00022722"/>
    </source>
</evidence>
<comment type="subcellular location">
    <subcellularLocation>
        <location evidence="3">Mitochondrion inner membrane</location>
    </subcellularLocation>
</comment>
<dbReference type="FunFam" id="3.40.570.10:FF:000004">
    <property type="entry name" value="Nuclease 1, mitochondrial"/>
    <property type="match status" value="1"/>
</dbReference>
<dbReference type="GO" id="GO:0005634">
    <property type="term" value="C:nucleus"/>
    <property type="evidence" value="ECO:0007669"/>
    <property type="project" value="UniProtKB-ARBA"/>
</dbReference>
<dbReference type="GO" id="GO:0005743">
    <property type="term" value="C:mitochondrial inner membrane"/>
    <property type="evidence" value="ECO:0007669"/>
    <property type="project" value="UniProtKB-SubCell"/>
</dbReference>
<evidence type="ECO:0000256" key="17">
    <source>
        <dbReference type="SAM" id="MobiDB-lite"/>
    </source>
</evidence>
<feature type="active site" description="Proton acceptor" evidence="15">
    <location>
        <position position="253"/>
    </location>
</feature>
<evidence type="ECO:0000313" key="21">
    <source>
        <dbReference type="Proteomes" id="UP000054383"/>
    </source>
</evidence>
<evidence type="ECO:0000256" key="5">
    <source>
        <dbReference type="ARBA" id="ARBA00011738"/>
    </source>
</evidence>
<reference evidence="20 21" key="1">
    <citation type="submission" date="2015-04" db="EMBL/GenBank/DDBJ databases">
        <authorList>
            <person name="Syromyatnikov M.Y."/>
            <person name="Popov V.N."/>
        </authorList>
    </citation>
    <scope>NUCLEOTIDE SEQUENCE [LARGE SCALE GENOMIC DNA]</scope>
    <source>
        <strain evidence="20">WF-38-12</strain>
    </source>
</reference>
<dbReference type="GO" id="GO:0046872">
    <property type="term" value="F:metal ion binding"/>
    <property type="evidence" value="ECO:0007669"/>
    <property type="project" value="UniProtKB-KW"/>
</dbReference>
<dbReference type="AlphaFoldDB" id="A0A0U1M4S6"/>
<dbReference type="GO" id="GO:0000014">
    <property type="term" value="F:single-stranded DNA endodeoxyribonuclease activity"/>
    <property type="evidence" value="ECO:0007669"/>
    <property type="project" value="TreeGrafter"/>
</dbReference>
<dbReference type="InterPro" id="IPR020821">
    <property type="entry name" value="ENPP1-3/EXOG-like_nuc-like"/>
</dbReference>
<dbReference type="Proteomes" id="UP000054383">
    <property type="component" value="Unassembled WGS sequence"/>
</dbReference>
<dbReference type="InterPro" id="IPR044929">
    <property type="entry name" value="DNA/RNA_non-sp_Endonuclease_sf"/>
</dbReference>
<evidence type="ECO:0000256" key="16">
    <source>
        <dbReference type="PIRSR" id="PIRSR640255-2"/>
    </source>
</evidence>
<evidence type="ECO:0000256" key="8">
    <source>
        <dbReference type="ARBA" id="ARBA00022759"/>
    </source>
</evidence>
<evidence type="ECO:0000256" key="9">
    <source>
        <dbReference type="ARBA" id="ARBA00022792"/>
    </source>
</evidence>
<dbReference type="GO" id="GO:0004521">
    <property type="term" value="F:RNA endonuclease activity"/>
    <property type="evidence" value="ECO:0007669"/>
    <property type="project" value="TreeGrafter"/>
</dbReference>
<gene>
    <name evidence="20" type="ORF">PISL3812_07588</name>
</gene>
<dbReference type="InterPro" id="IPR001604">
    <property type="entry name" value="Endo_G_ENPP1-like_dom"/>
</dbReference>
<keyword evidence="7 16" id="KW-0479">Metal-binding</keyword>
<organism evidence="20 21">
    <name type="scientific">Talaromyces islandicus</name>
    <name type="common">Penicillium islandicum</name>
    <dbReference type="NCBI Taxonomy" id="28573"/>
    <lineage>
        <taxon>Eukaryota</taxon>
        <taxon>Fungi</taxon>
        <taxon>Dikarya</taxon>
        <taxon>Ascomycota</taxon>
        <taxon>Pezizomycotina</taxon>
        <taxon>Eurotiomycetes</taxon>
        <taxon>Eurotiomycetidae</taxon>
        <taxon>Eurotiales</taxon>
        <taxon>Trichocomaceae</taxon>
        <taxon>Talaromyces</taxon>
        <taxon>Talaromyces sect. Islandici</taxon>
    </lineage>
</organism>
<keyword evidence="11" id="KW-0460">Magnesium</keyword>
<dbReference type="PROSITE" id="PS01070">
    <property type="entry name" value="NUCLEASE_NON_SPEC"/>
    <property type="match status" value="1"/>
</dbReference>
<dbReference type="InterPro" id="IPR044925">
    <property type="entry name" value="His-Me_finger_sf"/>
</dbReference>
<keyword evidence="13" id="KW-0472">Membrane</keyword>
<accession>A0A0U1M4S6</accession>
<evidence type="ECO:0000256" key="4">
    <source>
        <dbReference type="ARBA" id="ARBA00010052"/>
    </source>
</evidence>
<evidence type="ECO:0000256" key="2">
    <source>
        <dbReference type="ARBA" id="ARBA00001946"/>
    </source>
</evidence>
<dbReference type="GO" id="GO:0006309">
    <property type="term" value="P:apoptotic DNA fragmentation"/>
    <property type="evidence" value="ECO:0007669"/>
    <property type="project" value="TreeGrafter"/>
</dbReference>
<keyword evidence="10" id="KW-0378">Hydrolase</keyword>
<evidence type="ECO:0000256" key="7">
    <source>
        <dbReference type="ARBA" id="ARBA00022723"/>
    </source>
</evidence>
<dbReference type="InterPro" id="IPR018524">
    <property type="entry name" value="DNA/RNA_endonuclease_AS"/>
</dbReference>
<comment type="subunit">
    <text evidence="5">Homodimer.</text>
</comment>
<dbReference type="SMART" id="SM00477">
    <property type="entry name" value="NUC"/>
    <property type="match status" value="1"/>
</dbReference>
<feature type="domain" description="ENPP1-3/EXOG-like endonuclease/phosphodiesterase" evidence="18">
    <location>
        <begin position="192"/>
        <end position="402"/>
    </location>
</feature>
<dbReference type="EMBL" id="CVMT01000008">
    <property type="protein sequence ID" value="CRG90544.1"/>
    <property type="molecule type" value="Genomic_DNA"/>
</dbReference>
<dbReference type="OMA" id="PAFWIIS"/>
<keyword evidence="9" id="KW-0999">Mitochondrion inner membrane</keyword>
<evidence type="ECO:0000256" key="3">
    <source>
        <dbReference type="ARBA" id="ARBA00004273"/>
    </source>
</evidence>
<dbReference type="GO" id="GO:0006401">
    <property type="term" value="P:RNA catabolic process"/>
    <property type="evidence" value="ECO:0007669"/>
    <property type="project" value="UniProtKB-ARBA"/>
</dbReference>
<keyword evidence="21" id="KW-1185">Reference proteome</keyword>
<dbReference type="Pfam" id="PF01223">
    <property type="entry name" value="Endonuclease_NS"/>
    <property type="match status" value="1"/>
</dbReference>
<keyword evidence="6" id="KW-0540">Nuclease</keyword>
<evidence type="ECO:0000313" key="20">
    <source>
        <dbReference type="EMBL" id="CRG90544.1"/>
    </source>
</evidence>
<comment type="similarity">
    <text evidence="4">Belongs to the DNA/RNA non-specific endonuclease family.</text>
</comment>
<feature type="binding site" evidence="16">
    <location>
        <position position="285"/>
    </location>
    <ligand>
        <name>Mg(2+)</name>
        <dbReference type="ChEBI" id="CHEBI:18420"/>
        <note>catalytic</note>
    </ligand>
</feature>
<dbReference type="OrthoDB" id="5418055at2759"/>
<dbReference type="CDD" id="cd00091">
    <property type="entry name" value="NUC"/>
    <property type="match status" value="1"/>
</dbReference>
<name>A0A0U1M4S6_TALIS</name>
<evidence type="ECO:0000256" key="15">
    <source>
        <dbReference type="PIRSR" id="PIRSR640255-1"/>
    </source>
</evidence>
<evidence type="ECO:0000256" key="11">
    <source>
        <dbReference type="ARBA" id="ARBA00022842"/>
    </source>
</evidence>
<dbReference type="InterPro" id="IPR040255">
    <property type="entry name" value="Non-specific_endonuclease"/>
</dbReference>
<comment type="cofactor">
    <cofactor evidence="1">
        <name>Mn(2+)</name>
        <dbReference type="ChEBI" id="CHEBI:29035"/>
    </cofactor>
</comment>